<gene>
    <name evidence="1" type="ORF">Dacsa_1243</name>
</gene>
<proteinExistence type="predicted"/>
<dbReference type="PATRIC" id="fig|13035.3.peg.1393"/>
<accession>K9YUB0</accession>
<evidence type="ECO:0000313" key="2">
    <source>
        <dbReference type="Proteomes" id="UP000010482"/>
    </source>
</evidence>
<sequence>MKPNNNWSLVISHWSLVISDLLHFTKDKGVPEPVEGQKRRLGEIK</sequence>
<organism evidence="1 2">
    <name type="scientific">Dactylococcopsis salina (strain PCC 8305)</name>
    <name type="common">Myxobactron salinum</name>
    <dbReference type="NCBI Taxonomy" id="13035"/>
    <lineage>
        <taxon>Bacteria</taxon>
        <taxon>Bacillati</taxon>
        <taxon>Cyanobacteriota</taxon>
        <taxon>Cyanophyceae</taxon>
        <taxon>Nodosilineales</taxon>
        <taxon>Cymatolegaceae</taxon>
        <taxon>Dactylococcopsis</taxon>
    </lineage>
</organism>
<dbReference type="AlphaFoldDB" id="K9YUB0"/>
<name>K9YUB0_DACS8</name>
<protein>
    <submittedName>
        <fullName evidence="1">Uncharacterized protein</fullName>
    </submittedName>
</protein>
<evidence type="ECO:0000313" key="1">
    <source>
        <dbReference type="EMBL" id="AFZ49940.1"/>
    </source>
</evidence>
<dbReference type="HOGENOM" id="CLU_3198828_0_0_3"/>
<dbReference type="RefSeq" id="WP_015228949.1">
    <property type="nucleotide sequence ID" value="NC_019780.1"/>
</dbReference>
<dbReference type="Proteomes" id="UP000010482">
    <property type="component" value="Chromosome"/>
</dbReference>
<reference evidence="1" key="1">
    <citation type="submission" date="2012-04" db="EMBL/GenBank/DDBJ databases">
        <title>Finished genome of Dactylococcopsis salina PCC 8305.</title>
        <authorList>
            <consortium name="US DOE Joint Genome Institute"/>
            <person name="Gugger M."/>
            <person name="Coursin T."/>
            <person name="Rippka R."/>
            <person name="Tandeau De Marsac N."/>
            <person name="Huntemann M."/>
            <person name="Wei C.-L."/>
            <person name="Han J."/>
            <person name="Detter J.C."/>
            <person name="Han C."/>
            <person name="Tapia R."/>
            <person name="Daligault H."/>
            <person name="Chen A."/>
            <person name="Krypides N."/>
            <person name="Mavromatis K."/>
            <person name="Markowitz V."/>
            <person name="Szeto E."/>
            <person name="Ivanova N."/>
            <person name="Ovchinnikova G."/>
            <person name="Pagani I."/>
            <person name="Pati A."/>
            <person name="Goodwin L."/>
            <person name="Peters L."/>
            <person name="Pitluck S."/>
            <person name="Woyke T."/>
            <person name="Kerfeld C."/>
        </authorList>
    </citation>
    <scope>NUCLEOTIDE SEQUENCE [LARGE SCALE GENOMIC DNA]</scope>
    <source>
        <strain evidence="1">PCC 8305</strain>
    </source>
</reference>
<dbReference type="KEGG" id="dsl:Dacsa_1243"/>
<keyword evidence="2" id="KW-1185">Reference proteome</keyword>
<dbReference type="EMBL" id="CP003944">
    <property type="protein sequence ID" value="AFZ49940.1"/>
    <property type="molecule type" value="Genomic_DNA"/>
</dbReference>